<reference evidence="3" key="1">
    <citation type="submission" date="2022-08" db="UniProtKB">
        <authorList>
            <consortium name="EnsemblMetazoa"/>
        </authorList>
    </citation>
    <scope>IDENTIFICATION</scope>
    <source>
        <strain evidence="3">EBRO</strain>
    </source>
</reference>
<accession>A0A182IJ04</accession>
<dbReference type="PROSITE" id="PS50157">
    <property type="entry name" value="ZINC_FINGER_C2H2_2"/>
    <property type="match status" value="1"/>
</dbReference>
<feature type="compositionally biased region" description="Acidic residues" evidence="1">
    <location>
        <begin position="267"/>
        <end position="290"/>
    </location>
</feature>
<dbReference type="AlphaFoldDB" id="A0A182IJ04"/>
<sequence length="808" mass="85553">LPNVKSAAFRDQEMGAFLRKDTALSVALLVIVICFLSIIPWPGPSVFKISCSRESSRVVRKIVHARWLPILEKYQVKLPLECPFHPLRDIFGPQQSAKKQHRPSQWTCGFCGKSFFEERHLEAHFENRHKGNINTAEDAVCLADYCDMMRCDVLIAKDATLAFGSDPNTVSTDIEVWSEATAYRTALTTSGPRDLAKVPESRKALLPKMLQTIKDDVFRSRQQPPQQAAVTSVTSASCAKSEQSKSKRTRKSSKASEDDKEANDHLVEDDEDDEDEDDEDEDDEEEESENDSNATSQCEQHLVDSSLPPVDRKQQRLSEMQRMKANCNADEIGQLKTRCEILVRDCIVGLLVQLSHDDFRSMEEELNRAVCWYLTCERYWEDGPLEQRPFPWGLVFVLVMVLSMGVCLCYYIIWILFDSEDFSPSVSSHPLMGHATPSHGHHHHGSGGGGGGGGGGVGGGHLGRHYLQASGSTGIYRLQDGGHSAASLNNLGTTGSGHDIQHTPQIHASPGTSGGSGILYATTTGEDGGGGGSGGYGYAAGSAAGQMIVAGDVSGAGASSGAGTAAVAGTAGGGGEFGELGQSEHYIYVTYPPELKRRLLERYGRDIYMQLLRKDVSEDFSPSVSSHPLMGHATPSHGHHHHGSGGGGGGGGGGVGGGHLGRHYLQASGSTGIYRLQDGGHSAASLNNLGTTGSGHDIQHTPQIHASPGTSGGSGILYATTTGEDGGGGGSGGYGYAAGSAAGQMIVAGDVSGAGASSGAGTAAVAGTAGGGGEFGELGQSEHYIYVTYPPELKRRLLESCYNRTTRL</sequence>
<dbReference type="EnsemblMetazoa" id="AATE000047-RA">
    <property type="protein sequence ID" value="AATE000047-PA.1"/>
    <property type="gene ID" value="AATE000047"/>
</dbReference>
<proteinExistence type="predicted"/>
<feature type="region of interest" description="Disordered" evidence="1">
    <location>
        <begin position="622"/>
        <end position="661"/>
    </location>
</feature>
<feature type="region of interest" description="Disordered" evidence="1">
    <location>
        <begin position="433"/>
        <end position="455"/>
    </location>
</feature>
<dbReference type="PANTHER" id="PTHR21385:SF0">
    <property type="entry name" value="RE51073P"/>
    <property type="match status" value="1"/>
</dbReference>
<feature type="compositionally biased region" description="Gly residues" evidence="1">
    <location>
        <begin position="446"/>
        <end position="455"/>
    </location>
</feature>
<feature type="compositionally biased region" description="Gly residues" evidence="1">
    <location>
        <begin position="644"/>
        <end position="659"/>
    </location>
</feature>
<feature type="transmembrane region" description="Helical" evidence="2">
    <location>
        <begin position="23"/>
        <end position="43"/>
    </location>
</feature>
<feature type="compositionally biased region" description="Low complexity" evidence="1">
    <location>
        <begin position="226"/>
        <end position="241"/>
    </location>
</feature>
<keyword evidence="2" id="KW-0472">Membrane</keyword>
<keyword evidence="2" id="KW-0812">Transmembrane</keyword>
<evidence type="ECO:0000256" key="2">
    <source>
        <dbReference type="SAM" id="Phobius"/>
    </source>
</evidence>
<feature type="transmembrane region" description="Helical" evidence="2">
    <location>
        <begin position="394"/>
        <end position="417"/>
    </location>
</feature>
<feature type="region of interest" description="Disordered" evidence="1">
    <location>
        <begin position="219"/>
        <end position="310"/>
    </location>
</feature>
<protein>
    <submittedName>
        <fullName evidence="3">Uncharacterized protein</fullName>
    </submittedName>
</protein>
<dbReference type="InterPro" id="IPR013087">
    <property type="entry name" value="Znf_C2H2_type"/>
</dbReference>
<name>A0A182IJ04_ANOAO</name>
<keyword evidence="2" id="KW-1133">Transmembrane helix</keyword>
<evidence type="ECO:0000313" key="3">
    <source>
        <dbReference type="EnsemblMetazoa" id="AATE000047-PA.1"/>
    </source>
</evidence>
<dbReference type="PANTHER" id="PTHR21385">
    <property type="entry name" value="ZINC FINGER PROTEIN-RELATED"/>
    <property type="match status" value="1"/>
</dbReference>
<dbReference type="VEuPathDB" id="VectorBase:AATE000047"/>
<evidence type="ECO:0000256" key="1">
    <source>
        <dbReference type="SAM" id="MobiDB-lite"/>
    </source>
</evidence>
<organism evidence="3">
    <name type="scientific">Anopheles atroparvus</name>
    <name type="common">European mosquito</name>
    <dbReference type="NCBI Taxonomy" id="41427"/>
    <lineage>
        <taxon>Eukaryota</taxon>
        <taxon>Metazoa</taxon>
        <taxon>Ecdysozoa</taxon>
        <taxon>Arthropoda</taxon>
        <taxon>Hexapoda</taxon>
        <taxon>Insecta</taxon>
        <taxon>Pterygota</taxon>
        <taxon>Neoptera</taxon>
        <taxon>Endopterygota</taxon>
        <taxon>Diptera</taxon>
        <taxon>Nematocera</taxon>
        <taxon>Culicoidea</taxon>
        <taxon>Culicidae</taxon>
        <taxon>Anophelinae</taxon>
        <taxon>Anopheles</taxon>
    </lineage>
</organism>
<dbReference type="PROSITE" id="PS00028">
    <property type="entry name" value="ZINC_FINGER_C2H2_1"/>
    <property type="match status" value="1"/>
</dbReference>
<feature type="compositionally biased region" description="Basic and acidic residues" evidence="1">
    <location>
        <begin position="254"/>
        <end position="266"/>
    </location>
</feature>